<dbReference type="PANTHER" id="PTHR10656">
    <property type="entry name" value="CELL FATE DETERMINING PROTEIN MAB21-RELATED"/>
    <property type="match status" value="1"/>
</dbReference>
<dbReference type="Proteomes" id="UP000677228">
    <property type="component" value="Unassembled WGS sequence"/>
</dbReference>
<accession>A0A8S2UYV1</accession>
<name>A0A8S2UYV1_9BILA</name>
<gene>
    <name evidence="3" type="ORF">OVA965_LOCUS40597</name>
    <name evidence="4" type="ORF">TMI583_LOCUS42056</name>
</gene>
<evidence type="ECO:0000313" key="5">
    <source>
        <dbReference type="Proteomes" id="UP000682733"/>
    </source>
</evidence>
<dbReference type="InterPro" id="IPR046906">
    <property type="entry name" value="Mab-21_HhH/H2TH-like"/>
</dbReference>
<sequence>RGALYLSIIGIPLPSRLAKQIRVILDFYLKYRHLINKDIVLPYNPKKYYSATESLAEFDIVVGIKLNFRPSVCHLSFERIKRKRPQLYNIIKSSAIYLIPKGSHKTDEQEYEFRLSFSVIEIEIAKHRSNIEQILNAVARSLYYTRLYRKDDKYFKSYVIKTIVFWMCEEYDLNREFKYETNEETIANILSKLFILYTCKKLRTGICEHYFIKNVNLLDQCDQTFLDTLCNQLENPIANNTLMDNDHYHFCDFTPNDAVFSVIKPTGEMFDEFHQLQSTYFDTTSSLYRAGQFDPLLNQMFYRLHSIEPNDQYWTTWMNMFLNLATNNENEQKQFDISGVSINDIYCVIQDLAFDLQRNWCSIDYLLTNNTITRFIYSNQNSTISYAFKICGKMIYDRNVYFLRDYSLTQILFNGSFSTTTIEHIHSVLKPCFLKETRHIQDSCLININENEQVSYLKDDLINEYWLQVFPYIILDIHGLMTFGLSNSSSLFSTGSGEESNNFGCVRIIELFCCNRNSS</sequence>
<comment type="similarity">
    <text evidence="1">Belongs to the mab-21 family.</text>
</comment>
<dbReference type="AlphaFoldDB" id="A0A8S2UYV1"/>
<evidence type="ECO:0000313" key="3">
    <source>
        <dbReference type="EMBL" id="CAF1574873.1"/>
    </source>
</evidence>
<dbReference type="PANTHER" id="PTHR10656:SF42">
    <property type="entry name" value="CYCLIC GMP-AMP SYNTHASE-LIKE PROTEIN-RELATED"/>
    <property type="match status" value="1"/>
</dbReference>
<dbReference type="Proteomes" id="UP000682733">
    <property type="component" value="Unassembled WGS sequence"/>
</dbReference>
<feature type="domain" description="Mab-21-like HhH/H2TH-like" evidence="2">
    <location>
        <begin position="149"/>
        <end position="234"/>
    </location>
</feature>
<dbReference type="EMBL" id="CAJOBA010067407">
    <property type="protein sequence ID" value="CAF4371174.1"/>
    <property type="molecule type" value="Genomic_DNA"/>
</dbReference>
<comment type="caution">
    <text evidence="4">The sequence shown here is derived from an EMBL/GenBank/DDBJ whole genome shotgun (WGS) entry which is preliminary data.</text>
</comment>
<evidence type="ECO:0000259" key="2">
    <source>
        <dbReference type="Pfam" id="PF20266"/>
    </source>
</evidence>
<organism evidence="4 5">
    <name type="scientific">Didymodactylos carnosus</name>
    <dbReference type="NCBI Taxonomy" id="1234261"/>
    <lineage>
        <taxon>Eukaryota</taxon>
        <taxon>Metazoa</taxon>
        <taxon>Spiralia</taxon>
        <taxon>Gnathifera</taxon>
        <taxon>Rotifera</taxon>
        <taxon>Eurotatoria</taxon>
        <taxon>Bdelloidea</taxon>
        <taxon>Philodinida</taxon>
        <taxon>Philodinidae</taxon>
        <taxon>Didymodactylos</taxon>
    </lineage>
</organism>
<reference evidence="4" key="1">
    <citation type="submission" date="2021-02" db="EMBL/GenBank/DDBJ databases">
        <authorList>
            <person name="Nowell W R."/>
        </authorList>
    </citation>
    <scope>NUCLEOTIDE SEQUENCE</scope>
</reference>
<evidence type="ECO:0000256" key="1">
    <source>
        <dbReference type="ARBA" id="ARBA00008307"/>
    </source>
</evidence>
<feature type="non-terminal residue" evidence="4">
    <location>
        <position position="1"/>
    </location>
</feature>
<proteinExistence type="inferred from homology"/>
<dbReference type="EMBL" id="CAJNOK010044522">
    <property type="protein sequence ID" value="CAF1574873.1"/>
    <property type="molecule type" value="Genomic_DNA"/>
</dbReference>
<protein>
    <recommendedName>
        <fullName evidence="2">Mab-21-like HhH/H2TH-like domain-containing protein</fullName>
    </recommendedName>
</protein>
<dbReference type="Gene3D" id="1.10.1410.40">
    <property type="match status" value="1"/>
</dbReference>
<dbReference type="Pfam" id="PF20266">
    <property type="entry name" value="Mab-21_C"/>
    <property type="match status" value="1"/>
</dbReference>
<evidence type="ECO:0000313" key="4">
    <source>
        <dbReference type="EMBL" id="CAF4371174.1"/>
    </source>
</evidence>